<evidence type="ECO:0000256" key="1">
    <source>
        <dbReference type="SAM" id="SignalP"/>
    </source>
</evidence>
<dbReference type="Gene3D" id="3.40.50.410">
    <property type="entry name" value="von Willebrand factor, type A domain"/>
    <property type="match status" value="1"/>
</dbReference>
<dbReference type="SUPFAM" id="SSF49464">
    <property type="entry name" value="Carboxypeptidase regulatory domain-like"/>
    <property type="match status" value="1"/>
</dbReference>
<dbReference type="Pfam" id="PF00092">
    <property type="entry name" value="VWA"/>
    <property type="match status" value="1"/>
</dbReference>
<reference evidence="3 4" key="1">
    <citation type="journal article" date="2017" name="Curr. Microbiol.">
        <title>Mucilaginibacter ginsenosidivorans sp. nov., Isolated from Soil of Ginseng Field.</title>
        <authorList>
            <person name="Kim M.M."/>
            <person name="Siddiqi M.Z."/>
            <person name="Im W.T."/>
        </authorList>
    </citation>
    <scope>NUCLEOTIDE SEQUENCE [LARGE SCALE GENOMIC DNA]</scope>
    <source>
        <strain evidence="3 4">Gsoil 3017</strain>
    </source>
</reference>
<protein>
    <submittedName>
        <fullName evidence="3">DUF3520 domain-containing protein</fullName>
    </submittedName>
</protein>
<dbReference type="InterPro" id="IPR036465">
    <property type="entry name" value="vWFA_dom_sf"/>
</dbReference>
<gene>
    <name evidence="3" type="ORF">FRZ54_01325</name>
</gene>
<dbReference type="Pfam" id="PF12034">
    <property type="entry name" value="YfbK_C"/>
    <property type="match status" value="1"/>
</dbReference>
<dbReference type="Proteomes" id="UP000321479">
    <property type="component" value="Chromosome"/>
</dbReference>
<feature type="domain" description="VWFA" evidence="2">
    <location>
        <begin position="297"/>
        <end position="471"/>
    </location>
</feature>
<feature type="signal peptide" evidence="1">
    <location>
        <begin position="1"/>
        <end position="21"/>
    </location>
</feature>
<dbReference type="PANTHER" id="PTHR10166:SF37">
    <property type="entry name" value="STOLID, ISOFORM H"/>
    <property type="match status" value="1"/>
</dbReference>
<dbReference type="SUPFAM" id="SSF56935">
    <property type="entry name" value="Porins"/>
    <property type="match status" value="1"/>
</dbReference>
<dbReference type="InterPro" id="IPR022156">
    <property type="entry name" value="Uncharacterised_YfbK_N"/>
</dbReference>
<dbReference type="KEGG" id="mgin:FRZ54_01325"/>
<dbReference type="EMBL" id="CP042436">
    <property type="protein sequence ID" value="QEC61276.1"/>
    <property type="molecule type" value="Genomic_DNA"/>
</dbReference>
<dbReference type="InterPro" id="IPR051173">
    <property type="entry name" value="Ca_channel_alpha-2/delta"/>
</dbReference>
<feature type="chain" id="PRO_5022851811" evidence="1">
    <location>
        <begin position="22"/>
        <end position="668"/>
    </location>
</feature>
<evidence type="ECO:0000313" key="3">
    <source>
        <dbReference type="EMBL" id="QEC61276.1"/>
    </source>
</evidence>
<evidence type="ECO:0000313" key="4">
    <source>
        <dbReference type="Proteomes" id="UP000321479"/>
    </source>
</evidence>
<evidence type="ECO:0000259" key="2">
    <source>
        <dbReference type="PROSITE" id="PS50234"/>
    </source>
</evidence>
<dbReference type="Pfam" id="PF12450">
    <property type="entry name" value="vWF_A"/>
    <property type="match status" value="1"/>
</dbReference>
<dbReference type="Gene3D" id="2.60.40.1120">
    <property type="entry name" value="Carboxypeptidase-like, regulatory domain"/>
    <property type="match status" value="1"/>
</dbReference>
<keyword evidence="1" id="KW-0732">Signal</keyword>
<dbReference type="Pfam" id="PF13715">
    <property type="entry name" value="CarbopepD_reg_2"/>
    <property type="match status" value="1"/>
</dbReference>
<name>A0A5B8US68_9SPHI</name>
<dbReference type="SUPFAM" id="SSF53300">
    <property type="entry name" value="vWA-like"/>
    <property type="match status" value="1"/>
</dbReference>
<dbReference type="AlphaFoldDB" id="A0A5B8US68"/>
<dbReference type="InterPro" id="IPR021908">
    <property type="entry name" value="YfbK_C"/>
</dbReference>
<dbReference type="PANTHER" id="PTHR10166">
    <property type="entry name" value="VOLTAGE-DEPENDENT CALCIUM CHANNEL SUBUNIT ALPHA-2/DELTA-RELATED"/>
    <property type="match status" value="1"/>
</dbReference>
<sequence length="668" mass="72220">MKKLILIPLIIAAFAAFKCNAVRHIHGKVLGSDDKLPIPGASVTIKGAKIATQTNSAGVYNIDVTDEHASLVFSFVGYQSQTVAVGKSDSLDVYLKPSNTSLNEVVVVGYGVQRKQSVTGSVATIQPEANADVAVVSAPTMLQGKVSGVSVNSQNPPKAADMSVYKYSVNNSIAKAKANNPGYYTGNTGDESYKAINENGFTNAKDVPLSTFSVDVDAASYSNVRRFINNGQLPPVDAVRVEEMINYFKYDLQGPSNGDPVAITTETSSAPWNNNHRLVRIGLKARTIDMSHLPPSNLVFLIDVSGSMDEPNKLPLVKAAMKMLTDQLRAQDRVAIVVYAGNAGLVLPSTTGDKKSDIYNAIDNLSAGGSTAGGAGLKLAYKIARENFRKNGNNRIIMATDGDFNVGDYSDGDMETLITRERSSNVPLTIMGFGKGNYKDSKMETLADKGNGNYAYIDNLTEARKTLIDEYGGTMFMVAKDVKLQVEFNPGKVQAYRLVGYEDRLLKKEDFNNDTKDAGDMGSGHTVTALYEIVPTGVADDYSASVDPLKYQQPKNNPSIPYSDELMTVKFRYKEPGSDYSKMSVAVVKDRPASFNSTTADFRFASAVAEFGMLLRNSQFKQHATFDQAISIAQGAKGHDEGGYRSEFIRLAETAKSLANSASYTTTY</sequence>
<dbReference type="CDD" id="cd01465">
    <property type="entry name" value="vWA_subgroup"/>
    <property type="match status" value="1"/>
</dbReference>
<dbReference type="PROSITE" id="PS50234">
    <property type="entry name" value="VWFA"/>
    <property type="match status" value="1"/>
</dbReference>
<dbReference type="RefSeq" id="WP_147029854.1">
    <property type="nucleotide sequence ID" value="NZ_CP042436.1"/>
</dbReference>
<proteinExistence type="predicted"/>
<dbReference type="InterPro" id="IPR002035">
    <property type="entry name" value="VWF_A"/>
</dbReference>
<organism evidence="3 4">
    <name type="scientific">Mucilaginibacter ginsenosidivorans</name>
    <dbReference type="NCBI Taxonomy" id="398053"/>
    <lineage>
        <taxon>Bacteria</taxon>
        <taxon>Pseudomonadati</taxon>
        <taxon>Bacteroidota</taxon>
        <taxon>Sphingobacteriia</taxon>
        <taxon>Sphingobacteriales</taxon>
        <taxon>Sphingobacteriaceae</taxon>
        <taxon>Mucilaginibacter</taxon>
    </lineage>
</organism>
<dbReference type="SMART" id="SM00327">
    <property type="entry name" value="VWA"/>
    <property type="match status" value="1"/>
</dbReference>
<dbReference type="OrthoDB" id="9805121at2"/>
<keyword evidence="4" id="KW-1185">Reference proteome</keyword>
<dbReference type="InterPro" id="IPR008969">
    <property type="entry name" value="CarboxyPept-like_regulatory"/>
</dbReference>
<accession>A0A5B8US68</accession>